<dbReference type="AlphaFoldDB" id="A0AAW2WS13"/>
<evidence type="ECO:0000313" key="2">
    <source>
        <dbReference type="EMBL" id="KAL0444844.1"/>
    </source>
</evidence>
<protein>
    <recommendedName>
        <fullName evidence="1">DUF4283 domain-containing protein</fullName>
    </recommendedName>
</protein>
<name>A0AAW2WS13_9LAMI</name>
<dbReference type="PANTHER" id="PTHR31286:SF165">
    <property type="entry name" value="DUF4283 DOMAIN-CONTAINING PROTEIN"/>
    <property type="match status" value="1"/>
</dbReference>
<reference evidence="2" key="2">
    <citation type="journal article" date="2024" name="Plant">
        <title>Genomic evolution and insights into agronomic trait innovations of Sesamum species.</title>
        <authorList>
            <person name="Miao H."/>
            <person name="Wang L."/>
            <person name="Qu L."/>
            <person name="Liu H."/>
            <person name="Sun Y."/>
            <person name="Le M."/>
            <person name="Wang Q."/>
            <person name="Wei S."/>
            <person name="Zheng Y."/>
            <person name="Lin W."/>
            <person name="Duan Y."/>
            <person name="Cao H."/>
            <person name="Xiong S."/>
            <person name="Wang X."/>
            <person name="Wei L."/>
            <person name="Li C."/>
            <person name="Ma Q."/>
            <person name="Ju M."/>
            <person name="Zhao R."/>
            <person name="Li G."/>
            <person name="Mu C."/>
            <person name="Tian Q."/>
            <person name="Mei H."/>
            <person name="Zhang T."/>
            <person name="Gao T."/>
            <person name="Zhang H."/>
        </authorList>
    </citation>
    <scope>NUCLEOTIDE SEQUENCE</scope>
    <source>
        <strain evidence="2">KEN1</strain>
    </source>
</reference>
<comment type="caution">
    <text evidence="2">The sequence shown here is derived from an EMBL/GenBank/DDBJ whole genome shotgun (WGS) entry which is preliminary data.</text>
</comment>
<dbReference type="InterPro" id="IPR025558">
    <property type="entry name" value="DUF4283"/>
</dbReference>
<organism evidence="2">
    <name type="scientific">Sesamum latifolium</name>
    <dbReference type="NCBI Taxonomy" id="2727402"/>
    <lineage>
        <taxon>Eukaryota</taxon>
        <taxon>Viridiplantae</taxon>
        <taxon>Streptophyta</taxon>
        <taxon>Embryophyta</taxon>
        <taxon>Tracheophyta</taxon>
        <taxon>Spermatophyta</taxon>
        <taxon>Magnoliopsida</taxon>
        <taxon>eudicotyledons</taxon>
        <taxon>Gunneridae</taxon>
        <taxon>Pentapetalae</taxon>
        <taxon>asterids</taxon>
        <taxon>lamiids</taxon>
        <taxon>Lamiales</taxon>
        <taxon>Pedaliaceae</taxon>
        <taxon>Sesamum</taxon>
    </lineage>
</organism>
<dbReference type="Pfam" id="PF14111">
    <property type="entry name" value="DUF4283"/>
    <property type="match status" value="1"/>
</dbReference>
<sequence>MFHFGLLCAKMKFAEAFNNSTRRTLRFIPLERQNGEVVVHPTIDMVHAGSRKWGNTAVGYFLGRKPPFHQVQNYFRSIWKSVRDVIATTNGFFFIMFESSVAMDEVIDGGPWLFNGQPLVLQRWEPGMALRKHSHTQVPVWIKMRHLPVEYWTVDGLSTVASGIGRPLYPDAITKACTRLDFARVCVMLDYHSTLPKHIVVMSPSEDGLEIPCRVDVEEDETEEVSEPTRAMEAEALSPTTTKGKAIIVYNPFSALSNVDDEDVTFTGGPNASNPALVPP</sequence>
<evidence type="ECO:0000259" key="1">
    <source>
        <dbReference type="Pfam" id="PF14111"/>
    </source>
</evidence>
<reference evidence="2" key="1">
    <citation type="submission" date="2020-06" db="EMBL/GenBank/DDBJ databases">
        <authorList>
            <person name="Li T."/>
            <person name="Hu X."/>
            <person name="Zhang T."/>
            <person name="Song X."/>
            <person name="Zhang H."/>
            <person name="Dai N."/>
            <person name="Sheng W."/>
            <person name="Hou X."/>
            <person name="Wei L."/>
        </authorList>
    </citation>
    <scope>NUCLEOTIDE SEQUENCE</scope>
    <source>
        <strain evidence="2">KEN1</strain>
        <tissue evidence="2">Leaf</tissue>
    </source>
</reference>
<dbReference type="PANTHER" id="PTHR31286">
    <property type="entry name" value="GLYCINE-RICH CELL WALL STRUCTURAL PROTEIN 1.8-LIKE"/>
    <property type="match status" value="1"/>
</dbReference>
<feature type="domain" description="DUF4283" evidence="1">
    <location>
        <begin position="52"/>
        <end position="129"/>
    </location>
</feature>
<accession>A0AAW2WS13</accession>
<dbReference type="EMBL" id="JACGWN010000007">
    <property type="protein sequence ID" value="KAL0444844.1"/>
    <property type="molecule type" value="Genomic_DNA"/>
</dbReference>
<gene>
    <name evidence="2" type="ORF">Slati_2207100</name>
</gene>
<proteinExistence type="predicted"/>
<dbReference type="InterPro" id="IPR040256">
    <property type="entry name" value="At4g02000-like"/>
</dbReference>